<proteinExistence type="predicted"/>
<organism evidence="2 3">
    <name type="scientific">Anaeramoeba flamelloides</name>
    <dbReference type="NCBI Taxonomy" id="1746091"/>
    <lineage>
        <taxon>Eukaryota</taxon>
        <taxon>Metamonada</taxon>
        <taxon>Anaeramoebidae</taxon>
        <taxon>Anaeramoeba</taxon>
    </lineage>
</organism>
<sequence length="151" mass="18329">MQEEKLEDLLEIHSTYQPIEEEEKKLFLNLNKKKAKKNKQKNFPKVNQEQEQEEQEQGIEKEIEQEIEQENKKEEKKEQAKSQLTTKYQHLTDQKKYNQNKCRAMVQSRNEFTKPHQCRFLPIKNSLWCKKHTTTTNLQLYNYFVGLKLIK</sequence>
<feature type="compositionally biased region" description="Basic and acidic residues" evidence="1">
    <location>
        <begin position="58"/>
        <end position="80"/>
    </location>
</feature>
<name>A0AAV7YB46_9EUKA</name>
<evidence type="ECO:0000313" key="2">
    <source>
        <dbReference type="EMBL" id="KAJ3425805.1"/>
    </source>
</evidence>
<dbReference type="EMBL" id="JANTQA010000070">
    <property type="protein sequence ID" value="KAJ3425805.1"/>
    <property type="molecule type" value="Genomic_DNA"/>
</dbReference>
<evidence type="ECO:0000256" key="1">
    <source>
        <dbReference type="SAM" id="MobiDB-lite"/>
    </source>
</evidence>
<reference evidence="2" key="1">
    <citation type="submission" date="2022-08" db="EMBL/GenBank/DDBJ databases">
        <title>Novel sulphate-reducing endosymbionts in the free-living metamonad Anaeramoeba.</title>
        <authorList>
            <person name="Jerlstrom-Hultqvist J."/>
            <person name="Cepicka I."/>
            <person name="Gallot-Lavallee L."/>
            <person name="Salas-Leiva D."/>
            <person name="Curtis B.A."/>
            <person name="Zahonova K."/>
            <person name="Pipaliya S."/>
            <person name="Dacks J."/>
            <person name="Roger A.J."/>
        </authorList>
    </citation>
    <scope>NUCLEOTIDE SEQUENCE</scope>
    <source>
        <strain evidence="2">Busselton2</strain>
    </source>
</reference>
<feature type="region of interest" description="Disordered" evidence="1">
    <location>
        <begin position="34"/>
        <end position="91"/>
    </location>
</feature>
<gene>
    <name evidence="2" type="ORF">M0812_28251</name>
</gene>
<dbReference type="Proteomes" id="UP001146793">
    <property type="component" value="Unassembled WGS sequence"/>
</dbReference>
<dbReference type="AlphaFoldDB" id="A0AAV7YB46"/>
<protein>
    <submittedName>
        <fullName evidence="2">Hsp20-like chaperones superfamily protein</fullName>
    </submittedName>
</protein>
<evidence type="ECO:0000313" key="3">
    <source>
        <dbReference type="Proteomes" id="UP001146793"/>
    </source>
</evidence>
<comment type="caution">
    <text evidence="2">The sequence shown here is derived from an EMBL/GenBank/DDBJ whole genome shotgun (WGS) entry which is preliminary data.</text>
</comment>
<accession>A0AAV7YB46</accession>